<keyword evidence="2" id="KW-0812">Transmembrane</keyword>
<protein>
    <submittedName>
        <fullName evidence="3">Uncharacterized protein</fullName>
    </submittedName>
</protein>
<dbReference type="AlphaFoldDB" id="A0A0E0MUI0"/>
<accession>A0A0E0MUI0</accession>
<dbReference type="HOGENOM" id="CLU_1542407_0_0_1"/>
<evidence type="ECO:0000313" key="3">
    <source>
        <dbReference type="EnsemblPlants" id="ORUFI01G11870.1"/>
    </source>
</evidence>
<evidence type="ECO:0000313" key="4">
    <source>
        <dbReference type="Proteomes" id="UP000008022"/>
    </source>
</evidence>
<keyword evidence="2" id="KW-0472">Membrane</keyword>
<feature type="region of interest" description="Disordered" evidence="1">
    <location>
        <begin position="1"/>
        <end position="68"/>
    </location>
</feature>
<reference evidence="4" key="1">
    <citation type="submission" date="2013-06" db="EMBL/GenBank/DDBJ databases">
        <authorList>
            <person name="Zhao Q."/>
        </authorList>
    </citation>
    <scope>NUCLEOTIDE SEQUENCE</scope>
    <source>
        <strain evidence="4">cv. W1943</strain>
    </source>
</reference>
<reference evidence="3" key="2">
    <citation type="submission" date="2015-06" db="UniProtKB">
        <authorList>
            <consortium name="EnsemblPlants"/>
        </authorList>
    </citation>
    <scope>IDENTIFICATION</scope>
</reference>
<keyword evidence="4" id="KW-1185">Reference proteome</keyword>
<dbReference type="EnsemblPlants" id="ORUFI01G11870.1">
    <property type="protein sequence ID" value="ORUFI01G11870.1"/>
    <property type="gene ID" value="ORUFI01G11870"/>
</dbReference>
<evidence type="ECO:0000256" key="1">
    <source>
        <dbReference type="SAM" id="MobiDB-lite"/>
    </source>
</evidence>
<proteinExistence type="predicted"/>
<dbReference type="Proteomes" id="UP000008022">
    <property type="component" value="Unassembled WGS sequence"/>
</dbReference>
<evidence type="ECO:0000256" key="2">
    <source>
        <dbReference type="SAM" id="Phobius"/>
    </source>
</evidence>
<name>A0A0E0MUI0_ORYRU</name>
<sequence>MPPISRKGTEEEASSPTQRTCTLRRPTPAVARLATSQLLGTGSEKKRWKREKREREKVKGGGGNREEVGPPKKLESIFWWPGYVEARPLCQRVSDIYLALNPAAHKACMLLERYRRIQARRRAAMERYRRMRVQRRVDVVQRRRKKRLVKRALIFVLPALETAMLGLTLLRDTLVLDSYTT</sequence>
<dbReference type="Gramene" id="ORUFI01G11870.1">
    <property type="protein sequence ID" value="ORUFI01G11870.1"/>
    <property type="gene ID" value="ORUFI01G11870"/>
</dbReference>
<organism evidence="3 4">
    <name type="scientific">Oryza rufipogon</name>
    <name type="common">Brownbeard rice</name>
    <name type="synonym">Asian wild rice</name>
    <dbReference type="NCBI Taxonomy" id="4529"/>
    <lineage>
        <taxon>Eukaryota</taxon>
        <taxon>Viridiplantae</taxon>
        <taxon>Streptophyta</taxon>
        <taxon>Embryophyta</taxon>
        <taxon>Tracheophyta</taxon>
        <taxon>Spermatophyta</taxon>
        <taxon>Magnoliopsida</taxon>
        <taxon>Liliopsida</taxon>
        <taxon>Poales</taxon>
        <taxon>Poaceae</taxon>
        <taxon>BOP clade</taxon>
        <taxon>Oryzoideae</taxon>
        <taxon>Oryzeae</taxon>
        <taxon>Oryzinae</taxon>
        <taxon>Oryza</taxon>
    </lineage>
</organism>
<feature type="compositionally biased region" description="Basic and acidic residues" evidence="1">
    <location>
        <begin position="51"/>
        <end position="68"/>
    </location>
</feature>
<keyword evidence="2" id="KW-1133">Transmembrane helix</keyword>
<feature type="transmembrane region" description="Helical" evidence="2">
    <location>
        <begin position="152"/>
        <end position="170"/>
    </location>
</feature>